<evidence type="ECO:0000313" key="6">
    <source>
        <dbReference type="EMBL" id="AHG65616.1"/>
    </source>
</evidence>
<dbReference type="HOGENOM" id="CLU_035117_1_1_4"/>
<reference evidence="6 7" key="1">
    <citation type="journal article" date="2014" name="Microbiology">
        <title>Unravelling the complete genome sequence of Advenella mimigardefordensis strain DPN7T and novel insights in the catabolism of the xenobiotic polythioester precursor 3,3'-dithiodipropionate.</title>
        <authorList>
            <person name="Wubbeler J.H."/>
            <person name="Hiessl S."/>
            <person name="Schuldes J."/>
            <person name="Thurmer A."/>
            <person name="Daniel R."/>
            <person name="Steinbuchel A."/>
        </authorList>
    </citation>
    <scope>NUCLEOTIDE SEQUENCE [LARGE SCALE GENOMIC DNA]</scope>
    <source>
        <strain evidence="7">DSM 17166 / LMG 22922 / DPN7</strain>
    </source>
</reference>
<organism evidence="6 7">
    <name type="scientific">Advenella mimigardefordensis (strain DSM 17166 / LMG 22922 / DPN7)</name>
    <dbReference type="NCBI Taxonomy" id="1247726"/>
    <lineage>
        <taxon>Bacteria</taxon>
        <taxon>Pseudomonadati</taxon>
        <taxon>Pseudomonadota</taxon>
        <taxon>Betaproteobacteria</taxon>
        <taxon>Burkholderiales</taxon>
        <taxon>Alcaligenaceae</taxon>
    </lineage>
</organism>
<dbReference type="PIRSF" id="PIRSF000103">
    <property type="entry name" value="HIBADH"/>
    <property type="match status" value="1"/>
</dbReference>
<dbReference type="PATRIC" id="fig|1247726.3.peg.3934"/>
<feature type="domain" description="6-phosphogluconate dehydrogenase NADP-binding" evidence="4">
    <location>
        <begin position="5"/>
        <end position="162"/>
    </location>
</feature>
<evidence type="ECO:0000259" key="5">
    <source>
        <dbReference type="Pfam" id="PF14833"/>
    </source>
</evidence>
<feature type="active site" evidence="3">
    <location>
        <position position="173"/>
    </location>
</feature>
<evidence type="ECO:0000256" key="1">
    <source>
        <dbReference type="ARBA" id="ARBA00023002"/>
    </source>
</evidence>
<dbReference type="RefSeq" id="WP_042070557.1">
    <property type="nucleotide sequence ID" value="NZ_CP003915.1"/>
</dbReference>
<evidence type="ECO:0000259" key="4">
    <source>
        <dbReference type="Pfam" id="PF03446"/>
    </source>
</evidence>
<feature type="domain" description="3-hydroxyisobutyrate dehydrogenase-like NAD-binding" evidence="5">
    <location>
        <begin position="167"/>
        <end position="285"/>
    </location>
</feature>
<keyword evidence="1" id="KW-0560">Oxidoreductase</keyword>
<dbReference type="GO" id="GO:0016616">
    <property type="term" value="F:oxidoreductase activity, acting on the CH-OH group of donors, NAD or NADP as acceptor"/>
    <property type="evidence" value="ECO:0007669"/>
    <property type="project" value="TreeGrafter"/>
</dbReference>
<dbReference type="InterPro" id="IPR006115">
    <property type="entry name" value="6PGDH_NADP-bd"/>
</dbReference>
<dbReference type="SUPFAM" id="SSF48179">
    <property type="entry name" value="6-phosphogluconate dehydrogenase C-terminal domain-like"/>
    <property type="match status" value="1"/>
</dbReference>
<dbReference type="InterPro" id="IPR036291">
    <property type="entry name" value="NAD(P)-bd_dom_sf"/>
</dbReference>
<evidence type="ECO:0000313" key="7">
    <source>
        <dbReference type="Proteomes" id="UP000019095"/>
    </source>
</evidence>
<accession>W0PFZ7</accession>
<dbReference type="OrthoDB" id="9777604at2"/>
<dbReference type="EMBL" id="CP003915">
    <property type="protein sequence ID" value="AHG65616.1"/>
    <property type="molecule type" value="Genomic_DNA"/>
</dbReference>
<dbReference type="InterPro" id="IPR013328">
    <property type="entry name" value="6PGD_dom2"/>
</dbReference>
<dbReference type="Gene3D" id="1.10.1040.10">
    <property type="entry name" value="N-(1-d-carboxylethyl)-l-norvaline Dehydrogenase, domain 2"/>
    <property type="match status" value="1"/>
</dbReference>
<dbReference type="InterPro" id="IPR008927">
    <property type="entry name" value="6-PGluconate_DH-like_C_sf"/>
</dbReference>
<proteinExistence type="predicted"/>
<dbReference type="eggNOG" id="COG2084">
    <property type="taxonomic scope" value="Bacteria"/>
</dbReference>
<dbReference type="AlphaFoldDB" id="W0PFZ7"/>
<dbReference type="GO" id="GO:0016054">
    <property type="term" value="P:organic acid catabolic process"/>
    <property type="evidence" value="ECO:0007669"/>
    <property type="project" value="UniProtKB-ARBA"/>
</dbReference>
<dbReference type="PANTHER" id="PTHR22981:SF7">
    <property type="entry name" value="3-HYDROXYISOBUTYRATE DEHYDROGENASE, MITOCHONDRIAL"/>
    <property type="match status" value="1"/>
</dbReference>
<protein>
    <submittedName>
        <fullName evidence="6">Putative NAD(P)-binding 6-phosphopgluconate dehydrogenase</fullName>
    </submittedName>
</protein>
<dbReference type="Pfam" id="PF14833">
    <property type="entry name" value="NAD_binding_11"/>
    <property type="match status" value="1"/>
</dbReference>
<dbReference type="Proteomes" id="UP000019095">
    <property type="component" value="Chromosome"/>
</dbReference>
<dbReference type="PROSITE" id="PS00895">
    <property type="entry name" value="3_HYDROXYISOBUT_DH"/>
    <property type="match status" value="1"/>
</dbReference>
<dbReference type="InterPro" id="IPR015815">
    <property type="entry name" value="HIBADH-related"/>
</dbReference>
<name>W0PFZ7_ADVMD</name>
<dbReference type="PANTHER" id="PTHR22981">
    <property type="entry name" value="3-HYDROXYISOBUTYRATE DEHYDROGENASE-RELATED"/>
    <property type="match status" value="1"/>
</dbReference>
<dbReference type="Pfam" id="PF03446">
    <property type="entry name" value="NAD_binding_2"/>
    <property type="match status" value="1"/>
</dbReference>
<evidence type="ECO:0000256" key="2">
    <source>
        <dbReference type="ARBA" id="ARBA00023027"/>
    </source>
</evidence>
<dbReference type="KEGG" id="amim:MIM_c35560"/>
<dbReference type="STRING" id="1247726.MIM_c35560"/>
<dbReference type="Gene3D" id="3.40.50.720">
    <property type="entry name" value="NAD(P)-binding Rossmann-like Domain"/>
    <property type="match status" value="1"/>
</dbReference>
<keyword evidence="2" id="KW-0520">NAD</keyword>
<dbReference type="GO" id="GO:0051287">
    <property type="term" value="F:NAD binding"/>
    <property type="evidence" value="ECO:0007669"/>
    <property type="project" value="InterPro"/>
</dbReference>
<dbReference type="GO" id="GO:0050661">
    <property type="term" value="F:NADP binding"/>
    <property type="evidence" value="ECO:0007669"/>
    <property type="project" value="InterPro"/>
</dbReference>
<dbReference type="InterPro" id="IPR002204">
    <property type="entry name" value="3-OH-isobutyrate_DH-rel_CS"/>
</dbReference>
<evidence type="ECO:0000256" key="3">
    <source>
        <dbReference type="PIRSR" id="PIRSR000103-1"/>
    </source>
</evidence>
<sequence length="295" mass="30766">MTKPQLGFIGLGSMGKPMVLNLARAGYAVAVYDANAQAAAQLSSEHIRVMDTPAAVAEHAAIIITMLPTSAIVEEVLTGPEGVFAAMRPGTIIVDMSSGVPDMTKVLAAEAKKRDAQLVDAPVSGGVTRAQTGELSIMYGGSDETLKHIEPILQVMGSSVARTGDVGTAHAMKALNNLVSAGGFLIGIEAILLGKQGGLDPEVMVDILNASTGMNNSTQKKFKQFVLSGKYNAGFGLELMVKDLGIALGLDEGHKAQFSQRCLEIWSDANNTLGKGADHTELARHVSQSIGVPLT</sequence>
<gene>
    <name evidence="6" type="ORF">MIM_c35560</name>
</gene>
<dbReference type="SUPFAM" id="SSF51735">
    <property type="entry name" value="NAD(P)-binding Rossmann-fold domains"/>
    <property type="match status" value="1"/>
</dbReference>
<dbReference type="InterPro" id="IPR029154">
    <property type="entry name" value="HIBADH-like_NADP-bd"/>
</dbReference>
<keyword evidence="7" id="KW-1185">Reference proteome</keyword>